<accession>A0A955RL88</accession>
<feature type="domain" description="OLD protein-like TOPRIM" evidence="3">
    <location>
        <begin position="256"/>
        <end position="320"/>
    </location>
</feature>
<reference evidence="4" key="1">
    <citation type="submission" date="2020-04" db="EMBL/GenBank/DDBJ databases">
        <authorList>
            <person name="Zhang T."/>
        </authorList>
    </citation>
    <scope>NUCLEOTIDE SEQUENCE</scope>
    <source>
        <strain evidence="4">HKST-UBA11</strain>
    </source>
</reference>
<evidence type="ECO:0000313" key="5">
    <source>
        <dbReference type="Proteomes" id="UP000754563"/>
    </source>
</evidence>
<keyword evidence="1" id="KW-0175">Coiled coil</keyword>
<dbReference type="Proteomes" id="UP000754563">
    <property type="component" value="Unassembled WGS sequence"/>
</dbReference>
<dbReference type="Gene3D" id="3.40.50.300">
    <property type="entry name" value="P-loop containing nucleotide triphosphate hydrolases"/>
    <property type="match status" value="1"/>
</dbReference>
<evidence type="ECO:0000259" key="3">
    <source>
        <dbReference type="Pfam" id="PF20469"/>
    </source>
</evidence>
<sequence>MGIDEGQLEEVTDRGRFYRRTLNLKYISSRRNLFDFIKREKRHLIEEYKEKRTEDQTQKDEKRIEGIKNNIKQANESIGELSYIRNSTKSINTELSDLSKHHESQEIVFDTGLTDVSHLMDKIELSSRSNGQFMGVGGDGRNNQIYLALWSAKNKVNESNEVEFTIFCIEEPESHLHPHQQRQISKYFVNKVSSQLLLTTHSPQIASEFSPDSLVRLFFNSDNYDSKAGGDGVSSKINDSVVDFGYRLNILSAESFFSNTVILVEGTSELILLKALSDALGDIADKQNVSVISVEGIGFKPYIKLYESMELKWLLKTDNDIFKVQGKNKYWMSGLSRAFSILESVDKTEHERIIKEQSIDLKEEFDTSESALAKAKSIIEICGEKLENFGIFLSNIDLENDLMESEIQSKLSEFYGDGDSEAVIKQMQQRKAENLFGFLAEHQKELLKISKDDPS</sequence>
<feature type="domain" description="Endonuclease GajA/Old nuclease/RecF-like AAA" evidence="2">
    <location>
        <begin position="24"/>
        <end position="206"/>
    </location>
</feature>
<dbReference type="InterPro" id="IPR051396">
    <property type="entry name" value="Bact_Antivir_Def_Nuclease"/>
</dbReference>
<protein>
    <submittedName>
        <fullName evidence="4">AAA family ATPase</fullName>
    </submittedName>
</protein>
<evidence type="ECO:0000256" key="1">
    <source>
        <dbReference type="SAM" id="Coils"/>
    </source>
</evidence>
<gene>
    <name evidence="4" type="ORF">KC717_05685</name>
</gene>
<dbReference type="PANTHER" id="PTHR43581:SF4">
    <property type="entry name" value="ATP_GTP PHOSPHATASE"/>
    <property type="match status" value="1"/>
</dbReference>
<dbReference type="InterPro" id="IPR034139">
    <property type="entry name" value="TOPRIM_OLD"/>
</dbReference>
<feature type="non-terminal residue" evidence="4">
    <location>
        <position position="455"/>
    </location>
</feature>
<dbReference type="CDD" id="cd01026">
    <property type="entry name" value="TOPRIM_OLD"/>
    <property type="match status" value="1"/>
</dbReference>
<comment type="caution">
    <text evidence="4">The sequence shown here is derived from an EMBL/GenBank/DDBJ whole genome shotgun (WGS) entry which is preliminary data.</text>
</comment>
<dbReference type="InterPro" id="IPR027417">
    <property type="entry name" value="P-loop_NTPase"/>
</dbReference>
<dbReference type="Pfam" id="PF20469">
    <property type="entry name" value="OLD-like_TOPRIM"/>
    <property type="match status" value="1"/>
</dbReference>
<dbReference type="EMBL" id="JAGQLH010000079">
    <property type="protein sequence ID" value="MCA9386112.1"/>
    <property type="molecule type" value="Genomic_DNA"/>
</dbReference>
<dbReference type="SUPFAM" id="SSF52540">
    <property type="entry name" value="P-loop containing nucleoside triphosphate hydrolases"/>
    <property type="match status" value="1"/>
</dbReference>
<proteinExistence type="predicted"/>
<reference evidence="4" key="2">
    <citation type="journal article" date="2021" name="Microbiome">
        <title>Successional dynamics and alternative stable states in a saline activated sludge microbial community over 9 years.</title>
        <authorList>
            <person name="Wang Y."/>
            <person name="Ye J."/>
            <person name="Ju F."/>
            <person name="Liu L."/>
            <person name="Boyd J.A."/>
            <person name="Deng Y."/>
            <person name="Parks D.H."/>
            <person name="Jiang X."/>
            <person name="Yin X."/>
            <person name="Woodcroft B.J."/>
            <person name="Tyson G.W."/>
            <person name="Hugenholtz P."/>
            <person name="Polz M.F."/>
            <person name="Zhang T."/>
        </authorList>
    </citation>
    <scope>NUCLEOTIDE SEQUENCE</scope>
    <source>
        <strain evidence="4">HKST-UBA11</strain>
    </source>
</reference>
<dbReference type="InterPro" id="IPR041685">
    <property type="entry name" value="AAA_GajA/Old/RecF-like"/>
</dbReference>
<organism evidence="4 5">
    <name type="scientific">Candidatus Dojkabacteria bacterium</name>
    <dbReference type="NCBI Taxonomy" id="2099670"/>
    <lineage>
        <taxon>Bacteria</taxon>
        <taxon>Candidatus Dojkabacteria</taxon>
    </lineage>
</organism>
<name>A0A955RL88_9BACT</name>
<dbReference type="Pfam" id="PF13175">
    <property type="entry name" value="AAA_15"/>
    <property type="match status" value="1"/>
</dbReference>
<evidence type="ECO:0000313" key="4">
    <source>
        <dbReference type="EMBL" id="MCA9386112.1"/>
    </source>
</evidence>
<feature type="coiled-coil region" evidence="1">
    <location>
        <begin position="45"/>
        <end position="77"/>
    </location>
</feature>
<evidence type="ECO:0000259" key="2">
    <source>
        <dbReference type="Pfam" id="PF13175"/>
    </source>
</evidence>
<dbReference type="AlphaFoldDB" id="A0A955RL88"/>
<dbReference type="PANTHER" id="PTHR43581">
    <property type="entry name" value="ATP/GTP PHOSPHATASE"/>
    <property type="match status" value="1"/>
</dbReference>